<dbReference type="SUPFAM" id="SSF53335">
    <property type="entry name" value="S-adenosyl-L-methionine-dependent methyltransferases"/>
    <property type="match status" value="1"/>
</dbReference>
<feature type="binding site" evidence="7">
    <location>
        <position position="103"/>
    </location>
    <ligand>
        <name>S-adenosyl-L-methionine</name>
        <dbReference type="ChEBI" id="CHEBI:59789"/>
    </ligand>
</feature>
<keyword evidence="9" id="KW-1185">Reference proteome</keyword>
<dbReference type="CDD" id="cd02440">
    <property type="entry name" value="AdoMet_MTases"/>
    <property type="match status" value="1"/>
</dbReference>
<dbReference type="InterPro" id="IPR029063">
    <property type="entry name" value="SAM-dependent_MTases_sf"/>
</dbReference>
<evidence type="ECO:0000256" key="1">
    <source>
        <dbReference type="ARBA" id="ARBA00000142"/>
    </source>
</evidence>
<keyword evidence="3 7" id="KW-0489">Methyltransferase</keyword>
<dbReference type="Proteomes" id="UP001597497">
    <property type="component" value="Unassembled WGS sequence"/>
</dbReference>
<evidence type="ECO:0000256" key="3">
    <source>
        <dbReference type="ARBA" id="ARBA00022603"/>
    </source>
</evidence>
<evidence type="ECO:0000256" key="6">
    <source>
        <dbReference type="ARBA" id="ARBA00022694"/>
    </source>
</evidence>
<feature type="binding site" evidence="7">
    <location>
        <position position="69"/>
    </location>
    <ligand>
        <name>S-adenosyl-L-methionine</name>
        <dbReference type="ChEBI" id="CHEBI:59789"/>
    </ligand>
</feature>
<dbReference type="PANTHER" id="PTHR23417:SF14">
    <property type="entry name" value="PENTACOTRIPEPTIDE-REPEAT REGION OF PRORP DOMAIN-CONTAINING PROTEIN"/>
    <property type="match status" value="1"/>
</dbReference>
<feature type="binding site" evidence="7">
    <location>
        <begin position="199"/>
        <end position="202"/>
    </location>
    <ligand>
        <name>substrate</name>
    </ligand>
</feature>
<reference evidence="9" key="1">
    <citation type="journal article" date="2019" name="Int. J. Syst. Evol. Microbiol.">
        <title>The Global Catalogue of Microorganisms (GCM) 10K type strain sequencing project: providing services to taxonomists for standard genome sequencing and annotation.</title>
        <authorList>
            <consortium name="The Broad Institute Genomics Platform"/>
            <consortium name="The Broad Institute Genome Sequencing Center for Infectious Disease"/>
            <person name="Wu L."/>
            <person name="Ma J."/>
        </authorList>
    </citation>
    <scope>NUCLEOTIDE SEQUENCE [LARGE SCALE GENOMIC DNA]</scope>
    <source>
        <strain evidence="9">KCTC 33676</strain>
    </source>
</reference>
<proteinExistence type="inferred from homology"/>
<name>A0ABW5R9C4_9BACL</name>
<dbReference type="InterPro" id="IPR003358">
    <property type="entry name" value="tRNA_(Gua-N-7)_MeTrfase_Trmb"/>
</dbReference>
<gene>
    <name evidence="7 8" type="primary">trmB</name>
    <name evidence="8" type="ORF">ACFSUC_06230</name>
</gene>
<dbReference type="Pfam" id="PF02390">
    <property type="entry name" value="Methyltransf_4"/>
    <property type="match status" value="1"/>
</dbReference>
<dbReference type="PANTHER" id="PTHR23417">
    <property type="entry name" value="3-DEOXY-D-MANNO-OCTULOSONIC-ACID TRANSFERASE/TRNA GUANINE-N 7 - -METHYLTRANSFERASE"/>
    <property type="match status" value="1"/>
</dbReference>
<feature type="binding site" evidence="7">
    <location>
        <position position="129"/>
    </location>
    <ligand>
        <name>substrate</name>
    </ligand>
</feature>
<dbReference type="HAMAP" id="MF_01057">
    <property type="entry name" value="tRNA_methyltr_TrmB"/>
    <property type="match status" value="1"/>
</dbReference>
<comment type="pathway">
    <text evidence="7">tRNA modification; N(7)-methylguanine-tRNA biosynthesis.</text>
</comment>
<dbReference type="GO" id="GO:0008176">
    <property type="term" value="F:tRNA (guanine(46)-N7)-methyltransferase activity"/>
    <property type="evidence" value="ECO:0007669"/>
    <property type="project" value="UniProtKB-EC"/>
</dbReference>
<evidence type="ECO:0000256" key="2">
    <source>
        <dbReference type="ARBA" id="ARBA00003015"/>
    </source>
</evidence>
<sequence length="241" mass="28282">MRLRRRRDTRQYLENETGLVQLRPEEHKGNWHAFFGNDRPTYVELGMGKGNFISEMSAKFPEINFIGVDMYDELIRKASEKAREVHGKAEEEQIPNLALLLVNVQQLTDIFAENEIAKIFLNFSDPWPKKRHAPRRLTHEGFLRKYAEVLNDDGILQLRTDSVTLFEFSLNSFADCGLRMRNIHLDLHREGEPEEHVYTEYERKFVEQGVRIHQCEVLMGKKALLDHEKRLQSVQSEVETS</sequence>
<dbReference type="EC" id="2.1.1.33" evidence="7"/>
<feature type="binding site" evidence="7">
    <location>
        <position position="125"/>
    </location>
    <ligand>
        <name>S-adenosyl-L-methionine</name>
        <dbReference type="ChEBI" id="CHEBI:59789"/>
    </ligand>
</feature>
<dbReference type="InterPro" id="IPR055361">
    <property type="entry name" value="tRNA_methyltr_TrmB_bact"/>
</dbReference>
<dbReference type="PROSITE" id="PS51625">
    <property type="entry name" value="SAM_MT_TRMB"/>
    <property type="match status" value="1"/>
</dbReference>
<feature type="binding site" evidence="7">
    <location>
        <position position="161"/>
    </location>
    <ligand>
        <name>substrate</name>
    </ligand>
</feature>
<dbReference type="NCBIfam" id="NF001080">
    <property type="entry name" value="PRK00121.2-2"/>
    <property type="match status" value="1"/>
</dbReference>
<comment type="similarity">
    <text evidence="7">Belongs to the class I-like SAM-binding methyltransferase superfamily. TrmB family.</text>
</comment>
<organism evidence="8 9">
    <name type="scientific">Marinicrinis sediminis</name>
    <dbReference type="NCBI Taxonomy" id="1652465"/>
    <lineage>
        <taxon>Bacteria</taxon>
        <taxon>Bacillati</taxon>
        <taxon>Bacillota</taxon>
        <taxon>Bacilli</taxon>
        <taxon>Bacillales</taxon>
        <taxon>Paenibacillaceae</taxon>
    </lineage>
</organism>
<keyword evidence="6 7" id="KW-0819">tRNA processing</keyword>
<dbReference type="NCBIfam" id="TIGR00091">
    <property type="entry name" value="tRNA (guanosine(46)-N7)-methyltransferase TrmB"/>
    <property type="match status" value="1"/>
</dbReference>
<evidence type="ECO:0000256" key="4">
    <source>
        <dbReference type="ARBA" id="ARBA00022679"/>
    </source>
</evidence>
<evidence type="ECO:0000256" key="5">
    <source>
        <dbReference type="ARBA" id="ARBA00022691"/>
    </source>
</evidence>
<feature type="binding site" evidence="7">
    <location>
        <position position="44"/>
    </location>
    <ligand>
        <name>S-adenosyl-L-methionine</name>
        <dbReference type="ChEBI" id="CHEBI:59789"/>
    </ligand>
</feature>
<keyword evidence="5 7" id="KW-0949">S-adenosyl-L-methionine</keyword>
<evidence type="ECO:0000313" key="8">
    <source>
        <dbReference type="EMBL" id="MFD2671199.1"/>
    </source>
</evidence>
<evidence type="ECO:0000313" key="9">
    <source>
        <dbReference type="Proteomes" id="UP001597497"/>
    </source>
</evidence>
<dbReference type="EMBL" id="JBHUMM010000010">
    <property type="protein sequence ID" value="MFD2671199.1"/>
    <property type="molecule type" value="Genomic_DNA"/>
</dbReference>
<comment type="catalytic activity">
    <reaction evidence="1 7">
        <text>guanosine(46) in tRNA + S-adenosyl-L-methionine = N(7)-methylguanosine(46) in tRNA + S-adenosyl-L-homocysteine</text>
        <dbReference type="Rhea" id="RHEA:42708"/>
        <dbReference type="Rhea" id="RHEA-COMP:10188"/>
        <dbReference type="Rhea" id="RHEA-COMP:10189"/>
        <dbReference type="ChEBI" id="CHEBI:57856"/>
        <dbReference type="ChEBI" id="CHEBI:59789"/>
        <dbReference type="ChEBI" id="CHEBI:74269"/>
        <dbReference type="ChEBI" id="CHEBI:74480"/>
        <dbReference type="EC" id="2.1.1.33"/>
    </reaction>
</comment>
<comment type="function">
    <text evidence="2 7">Catalyzes the formation of N(7)-methylguanine at position 46 (m7G46) in tRNA.</text>
</comment>
<accession>A0ABW5R9C4</accession>
<dbReference type="RefSeq" id="WP_379928635.1">
    <property type="nucleotide sequence ID" value="NZ_JBHUMM010000010.1"/>
</dbReference>
<evidence type="ECO:0000256" key="7">
    <source>
        <dbReference type="HAMAP-Rule" id="MF_01057"/>
    </source>
</evidence>
<comment type="caution">
    <text evidence="7">Lacks conserved residue(s) required for the propagation of feature annotation.</text>
</comment>
<keyword evidence="4 7" id="KW-0808">Transferase</keyword>
<comment type="caution">
    <text evidence="8">The sequence shown here is derived from an EMBL/GenBank/DDBJ whole genome shotgun (WGS) entry which is preliminary data.</text>
</comment>
<dbReference type="Gene3D" id="3.40.50.150">
    <property type="entry name" value="Vaccinia Virus protein VP39"/>
    <property type="match status" value="1"/>
</dbReference>
<protein>
    <recommendedName>
        <fullName evidence="7">tRNA (guanine-N(7)-)-methyltransferase</fullName>
        <ecNumber evidence="7">2.1.1.33</ecNumber>
    </recommendedName>
    <alternativeName>
        <fullName evidence="7">tRNA (guanine(46)-N(7))-methyltransferase</fullName>
    </alternativeName>
    <alternativeName>
        <fullName evidence="7">tRNA(m7G46)-methyltransferase</fullName>
    </alternativeName>
</protein>